<evidence type="ECO:0000256" key="10">
    <source>
        <dbReference type="RuleBase" id="RU364073"/>
    </source>
</evidence>
<dbReference type="Gene3D" id="3.30.420.40">
    <property type="match status" value="2"/>
</dbReference>
<feature type="active site" description="Proton acceptor" evidence="8">
    <location>
        <position position="234"/>
    </location>
</feature>
<gene>
    <name evidence="8 10 13" type="primary">xylB</name>
    <name evidence="13" type="ORF">K1X13_07400</name>
</gene>
<comment type="function">
    <text evidence="8">Catalyzes the phosphorylation of D-xylulose to D-xylulose 5-phosphate.</text>
</comment>
<dbReference type="InterPro" id="IPR018483">
    <property type="entry name" value="Carb_kinase_FGGY_CS"/>
</dbReference>
<dbReference type="PROSITE" id="PS00933">
    <property type="entry name" value="FGGY_KINASES_1"/>
    <property type="match status" value="1"/>
</dbReference>
<dbReference type="InterPro" id="IPR000577">
    <property type="entry name" value="Carb_kinase_FGGY"/>
</dbReference>
<dbReference type="InterPro" id="IPR018485">
    <property type="entry name" value="FGGY_C"/>
</dbReference>
<reference evidence="13 14" key="1">
    <citation type="submission" date="2021-08" db="EMBL/GenBank/DDBJ databases">
        <title>Nocardioides bacterium WL0053 sp. nov., isolated from the sediment.</title>
        <authorList>
            <person name="Wang L."/>
            <person name="Zhang D."/>
            <person name="Zhang A."/>
        </authorList>
    </citation>
    <scope>NUCLEOTIDE SEQUENCE [LARGE SCALE GENOMIC DNA]</scope>
    <source>
        <strain evidence="13 14">WL0053</strain>
    </source>
</reference>
<evidence type="ECO:0000256" key="3">
    <source>
        <dbReference type="ARBA" id="ARBA00022679"/>
    </source>
</evidence>
<comment type="catalytic activity">
    <reaction evidence="8 10">
        <text>D-xylulose + ATP = D-xylulose 5-phosphate + ADP + H(+)</text>
        <dbReference type="Rhea" id="RHEA:10964"/>
        <dbReference type="ChEBI" id="CHEBI:15378"/>
        <dbReference type="ChEBI" id="CHEBI:17140"/>
        <dbReference type="ChEBI" id="CHEBI:30616"/>
        <dbReference type="ChEBI" id="CHEBI:57737"/>
        <dbReference type="ChEBI" id="CHEBI:456216"/>
        <dbReference type="EC" id="2.7.1.17"/>
    </reaction>
</comment>
<dbReference type="GO" id="GO:0004856">
    <property type="term" value="F:D-xylulokinase activity"/>
    <property type="evidence" value="ECO:0007669"/>
    <property type="project" value="UniProtKB-EC"/>
</dbReference>
<dbReference type="Pfam" id="PF02782">
    <property type="entry name" value="FGGY_C"/>
    <property type="match status" value="1"/>
</dbReference>
<evidence type="ECO:0000256" key="6">
    <source>
        <dbReference type="ARBA" id="ARBA00022840"/>
    </source>
</evidence>
<evidence type="ECO:0000256" key="8">
    <source>
        <dbReference type="HAMAP-Rule" id="MF_02220"/>
    </source>
</evidence>
<accession>A0ABS7RHW8</accession>
<evidence type="ECO:0000256" key="1">
    <source>
        <dbReference type="ARBA" id="ARBA00009156"/>
    </source>
</evidence>
<dbReference type="RefSeq" id="WP_221024290.1">
    <property type="nucleotide sequence ID" value="NZ_JAIEZQ010000001.1"/>
</dbReference>
<evidence type="ECO:0000256" key="7">
    <source>
        <dbReference type="ARBA" id="ARBA00023277"/>
    </source>
</evidence>
<dbReference type="HAMAP" id="MF_02220">
    <property type="entry name" value="XylB"/>
    <property type="match status" value="1"/>
</dbReference>
<dbReference type="InterPro" id="IPR006000">
    <property type="entry name" value="Xylulokinase"/>
</dbReference>
<dbReference type="NCBIfam" id="TIGR01312">
    <property type="entry name" value="XylB"/>
    <property type="match status" value="1"/>
</dbReference>
<sequence length="481" mass="49340">MPSGQQDRTLVAGVDSSTQSTKVVVCDAATGEVLREGRAAHPEGTEVHPDRWWDAYREATAGGLLDGVAAVGVGGQQHGMVALDEAGDVVRPALLWNDVRSAQAGRDLVAELGGPEAWADAVGLVPVASFTVTKLRWLAEHEPHHAARVAEVVLPHDWLTAKILGDGSLAPGRTSTDRGDASGTGYWSPATGKYREDLLELAFGRVVRTPRVLGPAEPAGVTDAGMLVSAGTGDNMAAGLGLGLEAGDVVVSLGTSGTVFGVHTEPTADATGTVAGFADATGRFLPLVCTLNAARVLSAAASMLGTDLAGVERLALEAGHGAGGLTLLPYLDGERTPDLPHAAGTLGGIRRGNATPGNLARAAVEGMLCGLADGLDVLREQGLDVHRVFMIGGAARSAAVQQVAPDLFGVPVLVPEPGEYVALGAARQAAWALATHDGRPGLPHWERSAAVVADPTDRAAGAEVRAAYRALRESTHPETRA</sequence>
<evidence type="ECO:0000259" key="12">
    <source>
        <dbReference type="Pfam" id="PF02782"/>
    </source>
</evidence>
<evidence type="ECO:0000256" key="4">
    <source>
        <dbReference type="ARBA" id="ARBA00022741"/>
    </source>
</evidence>
<dbReference type="InterPro" id="IPR043129">
    <property type="entry name" value="ATPase_NBD"/>
</dbReference>
<dbReference type="Pfam" id="PF00370">
    <property type="entry name" value="FGGY_N"/>
    <property type="match status" value="1"/>
</dbReference>
<comment type="caution">
    <text evidence="13">The sequence shown here is derived from an EMBL/GenBank/DDBJ whole genome shotgun (WGS) entry which is preliminary data.</text>
</comment>
<evidence type="ECO:0000313" key="14">
    <source>
        <dbReference type="Proteomes" id="UP000754710"/>
    </source>
</evidence>
<keyword evidence="7 8" id="KW-0119">Carbohydrate metabolism</keyword>
<evidence type="ECO:0000256" key="5">
    <source>
        <dbReference type="ARBA" id="ARBA00022777"/>
    </source>
</evidence>
<dbReference type="InterPro" id="IPR050406">
    <property type="entry name" value="FGGY_Carb_Kinase"/>
</dbReference>
<dbReference type="CDD" id="cd07809">
    <property type="entry name" value="ASKHA_NBD_FGGY_BaXK-like"/>
    <property type="match status" value="1"/>
</dbReference>
<dbReference type="EC" id="2.7.1.17" evidence="8 10"/>
<dbReference type="EMBL" id="JAIEZQ010000001">
    <property type="protein sequence ID" value="MBY9074643.1"/>
    <property type="molecule type" value="Genomic_DNA"/>
</dbReference>
<keyword evidence="4 8" id="KW-0547">Nucleotide-binding</keyword>
<evidence type="ECO:0000313" key="13">
    <source>
        <dbReference type="EMBL" id="MBY9074643.1"/>
    </source>
</evidence>
<dbReference type="SUPFAM" id="SSF53067">
    <property type="entry name" value="Actin-like ATPase domain"/>
    <property type="match status" value="2"/>
</dbReference>
<protein>
    <recommendedName>
        <fullName evidence="8 10">Xylulose kinase</fullName>
        <shortName evidence="8 10">Xylulokinase</shortName>
        <ecNumber evidence="8 10">2.7.1.17</ecNumber>
    </recommendedName>
</protein>
<feature type="domain" description="Carbohydrate kinase FGGY N-terminal" evidence="11">
    <location>
        <begin position="11"/>
        <end position="241"/>
    </location>
</feature>
<keyword evidence="5 8" id="KW-0418">Kinase</keyword>
<feature type="domain" description="Carbohydrate kinase FGGY C-terminal" evidence="12">
    <location>
        <begin position="250"/>
        <end position="433"/>
    </location>
</feature>
<organism evidence="13 14">
    <name type="scientific">Nocardioides jiangsuensis</name>
    <dbReference type="NCBI Taxonomy" id="2866161"/>
    <lineage>
        <taxon>Bacteria</taxon>
        <taxon>Bacillati</taxon>
        <taxon>Actinomycetota</taxon>
        <taxon>Actinomycetes</taxon>
        <taxon>Propionibacteriales</taxon>
        <taxon>Nocardioidaceae</taxon>
        <taxon>Nocardioides</taxon>
    </lineage>
</organism>
<dbReference type="InterPro" id="IPR018484">
    <property type="entry name" value="FGGY_N"/>
</dbReference>
<name>A0ABS7RHW8_9ACTN</name>
<proteinExistence type="inferred from homology"/>
<evidence type="ECO:0000259" key="11">
    <source>
        <dbReference type="Pfam" id="PF00370"/>
    </source>
</evidence>
<keyword evidence="6 8" id="KW-0067">ATP-binding</keyword>
<evidence type="ECO:0000256" key="9">
    <source>
        <dbReference type="RuleBase" id="RU003733"/>
    </source>
</evidence>
<dbReference type="Proteomes" id="UP000754710">
    <property type="component" value="Unassembled WGS sequence"/>
</dbReference>
<keyword evidence="3 8" id="KW-0808">Transferase</keyword>
<evidence type="ECO:0000256" key="2">
    <source>
        <dbReference type="ARBA" id="ARBA00022629"/>
    </source>
</evidence>
<dbReference type="PANTHER" id="PTHR43095">
    <property type="entry name" value="SUGAR KINASE"/>
    <property type="match status" value="1"/>
</dbReference>
<keyword evidence="2 8" id="KW-0859">Xylose metabolism</keyword>
<dbReference type="PIRSF" id="PIRSF000538">
    <property type="entry name" value="GlpK"/>
    <property type="match status" value="1"/>
</dbReference>
<keyword evidence="14" id="KW-1185">Reference proteome</keyword>
<comment type="similarity">
    <text evidence="1 8 9">Belongs to the FGGY kinase family.</text>
</comment>
<feature type="site" description="Important for activity" evidence="8">
    <location>
        <position position="15"/>
    </location>
</feature>
<dbReference type="PROSITE" id="PS00445">
    <property type="entry name" value="FGGY_KINASES_2"/>
    <property type="match status" value="1"/>
</dbReference>
<dbReference type="PANTHER" id="PTHR43095:SF5">
    <property type="entry name" value="XYLULOSE KINASE"/>
    <property type="match status" value="1"/>
</dbReference>
<feature type="binding site" evidence="8">
    <location>
        <begin position="77"/>
        <end position="78"/>
    </location>
    <ligand>
        <name>substrate</name>
    </ligand>
</feature>